<keyword evidence="3" id="KW-1185">Reference proteome</keyword>
<proteinExistence type="predicted"/>
<dbReference type="OrthoDB" id="5235778at2759"/>
<feature type="compositionally biased region" description="Acidic residues" evidence="1">
    <location>
        <begin position="40"/>
        <end position="50"/>
    </location>
</feature>
<gene>
    <name evidence="2" type="ORF">Trco_004369</name>
</gene>
<feature type="region of interest" description="Disordered" evidence="1">
    <location>
        <begin position="271"/>
        <end position="352"/>
    </location>
</feature>
<evidence type="ECO:0000256" key="1">
    <source>
        <dbReference type="SAM" id="MobiDB-lite"/>
    </source>
</evidence>
<name>A0A9P8QMU7_9HYPO</name>
<dbReference type="AlphaFoldDB" id="A0A9P8QMU7"/>
<accession>A0A9P8QMU7</accession>
<feature type="region of interest" description="Disordered" evidence="1">
    <location>
        <begin position="1"/>
        <end position="108"/>
    </location>
</feature>
<protein>
    <submittedName>
        <fullName evidence="2">Uncharacterized protein</fullName>
    </submittedName>
</protein>
<evidence type="ECO:0000313" key="2">
    <source>
        <dbReference type="EMBL" id="KAH6608056.1"/>
    </source>
</evidence>
<feature type="compositionally biased region" description="Low complexity" evidence="1">
    <location>
        <begin position="1"/>
        <end position="12"/>
    </location>
</feature>
<organism evidence="2 3">
    <name type="scientific">Trichoderma cornu-damae</name>
    <dbReference type="NCBI Taxonomy" id="654480"/>
    <lineage>
        <taxon>Eukaryota</taxon>
        <taxon>Fungi</taxon>
        <taxon>Dikarya</taxon>
        <taxon>Ascomycota</taxon>
        <taxon>Pezizomycotina</taxon>
        <taxon>Sordariomycetes</taxon>
        <taxon>Hypocreomycetidae</taxon>
        <taxon>Hypocreales</taxon>
        <taxon>Hypocreaceae</taxon>
        <taxon>Trichoderma</taxon>
    </lineage>
</organism>
<feature type="compositionally biased region" description="Basic and acidic residues" evidence="1">
    <location>
        <begin position="491"/>
        <end position="513"/>
    </location>
</feature>
<feature type="region of interest" description="Disordered" evidence="1">
    <location>
        <begin position="483"/>
        <end position="554"/>
    </location>
</feature>
<reference evidence="2" key="1">
    <citation type="submission" date="2021-08" db="EMBL/GenBank/DDBJ databases">
        <title>Chromosome-Level Trichoderma cornu-damae using Hi-C Data.</title>
        <authorList>
            <person name="Kim C.S."/>
        </authorList>
    </citation>
    <scope>NUCLEOTIDE SEQUENCE</scope>
    <source>
        <strain evidence="2">KA19-0412C</strain>
    </source>
</reference>
<sequence length="691" mass="76323">MDHLSSSSSALADEPSTAPSTPTDIITPRQPNGHIKNTFDDNEAESELSEPDSNVHSPSGVGLNDPEESIVVDAKANGGPKSSPLRVTSDNEDETMTDTQHEPVASHYPKRKRTSVFTDLGESKMEITTSADGAKPHVPGQGLKPRSSRQSLGTVRGVLLGHWRDSPIPDPEARHAVIGFIDVRDRLRTRIQPYTVSNEPVSSDYPMPPGPGGSWVTFERVVFSKHLVGLDHFQVKEYVRLRTDTQEETEEERRAAEKDAVKEAMRRVRENPAFDNPATQPAIAHGPDLPASASSPGRPDAKRRRVSGGFAAVNPGGSNSPPERSPLLPSQPALQPRPPHVPKLHGPLPGTRPTRILLGYWKGSNEEDPRDRHAVYGILGQNDMFRVKVVRETRDGRFVDGNFPTGPGALWIQYEEVEFEPHLKALQRPEIKEYCRVRQYQLDQCEVPEDRIGNEIRAAQEAQARAGSGYRHVHQPIAPYHPIAADEPDLANDRPDLGAQHEPRQSRRGEPRATPRQSFNENDMRQASKAYAEQEPPRPDSRATNRGQNSDGMERTNALARREIARVEAAQGRADRHALHRERAAALVADAAAAAAAAVVASPAPGPGPSTNGRPRFHESEDMQRLNKVWARQETLRMKAGAEDAKMYDGIKYERKANGPFMGKLVSQGTIINIDGEDYVEYRVLTKPSFF</sequence>
<feature type="compositionally biased region" description="Low complexity" evidence="1">
    <location>
        <begin position="325"/>
        <end position="334"/>
    </location>
</feature>
<comment type="caution">
    <text evidence="2">The sequence shown here is derived from an EMBL/GenBank/DDBJ whole genome shotgun (WGS) entry which is preliminary data.</text>
</comment>
<dbReference type="Proteomes" id="UP000827724">
    <property type="component" value="Unassembled WGS sequence"/>
</dbReference>
<evidence type="ECO:0000313" key="3">
    <source>
        <dbReference type="Proteomes" id="UP000827724"/>
    </source>
</evidence>
<dbReference type="EMBL" id="JAIWOZ010000003">
    <property type="protein sequence ID" value="KAH6608056.1"/>
    <property type="molecule type" value="Genomic_DNA"/>
</dbReference>